<feature type="domain" description="Orn/Lys/Arg decarboxylase C-terminal" evidence="7">
    <location>
        <begin position="372"/>
        <end position="422"/>
    </location>
</feature>
<evidence type="ECO:0000256" key="2">
    <source>
        <dbReference type="ARBA" id="ARBA00010671"/>
    </source>
</evidence>
<dbReference type="EMBL" id="CP068073">
    <property type="protein sequence ID" value="QQS82489.1"/>
    <property type="molecule type" value="Genomic_DNA"/>
</dbReference>
<dbReference type="RefSeq" id="WP_047132201.1">
    <property type="nucleotide sequence ID" value="NZ_CP015114.1"/>
</dbReference>
<accession>A0A143PD97</accession>
<dbReference type="PANTHER" id="PTHR43277:SF3">
    <property type="entry name" value="DECARBOXYLASE, PUTATIVE-RELATED"/>
    <property type="match status" value="1"/>
</dbReference>
<keyword evidence="3" id="KW-0210">Decarboxylase</keyword>
<name>A0A143PD97_9STAP</name>
<reference evidence="9 10" key="1">
    <citation type="submission" date="2018-11" db="EMBL/GenBank/DDBJ databases">
        <title>Genomic profiling of Staphylococcus species from a Poultry farm system in KwaZulu-Natal, South Africa.</title>
        <authorList>
            <person name="Amoako D.G."/>
            <person name="Somboro A.M."/>
            <person name="Abia A.L.K."/>
            <person name="Bester L.A."/>
            <person name="Essack S.Y."/>
        </authorList>
    </citation>
    <scope>NUCLEOTIDE SEQUENCE [LARGE SCALE GENOMIC DNA]</scope>
    <source>
        <strain evidence="9 10">SA11</strain>
    </source>
</reference>
<dbReference type="KEGG" id="scv:A4G25_07110"/>
<sequence length="449" mass="51513">MNLPLNDKLKTFLDKTPISFHVPGHKNMTIGDLKEIELAMDITEITDFDDLHHPEEVLKESMKQLAKHPDYEAFYLVNGTTSGILSVIQAAAQSTQPMLISRNVHKSVFHGLDLAQQKAQIMPMNLSKLTNQYLGPEISETSQMMNQQLLSIITYPNYYGETFDIQRFIQESHAHQIPVLVDEAHGAHFGIKGFPKSSLEYGADYVVQSYHKTLPAFTMSSVIFIHKDAPYYNQVKQYLAYFQSSSPSYLLMAGLERAQVFYQNYEASTFFEKRDIVINELRQQGFVVNEMDDALKITVRYPGYSGYDVQEWLEKQEIYVELSDNDQTLLILPLWHERDTFPFELLIKRITQIVLPEPQKTGIEKIENVLPTESTDYQPIQLKHTTEIPIHQAVGKRLAQHLVPYPPGIPAFFKGENVTSSTVEKLESWIKQGIRVEGLKDNKIRIEDN</sequence>
<evidence type="ECO:0000256" key="5">
    <source>
        <dbReference type="ARBA" id="ARBA00023239"/>
    </source>
</evidence>
<protein>
    <submittedName>
        <fullName evidence="9">Aminotransferase class V-fold PLP-dependent enzyme</fullName>
    </submittedName>
</protein>
<dbReference type="Pfam" id="PF01276">
    <property type="entry name" value="OKR_DC_1"/>
    <property type="match status" value="1"/>
</dbReference>
<dbReference type="InterPro" id="IPR015424">
    <property type="entry name" value="PyrdxlP-dep_Trfase"/>
</dbReference>
<keyword evidence="4" id="KW-0663">Pyridoxal phosphate</keyword>
<evidence type="ECO:0000259" key="7">
    <source>
        <dbReference type="Pfam" id="PF03711"/>
    </source>
</evidence>
<dbReference type="GeneID" id="93727631"/>
<dbReference type="InterPro" id="IPR015421">
    <property type="entry name" value="PyrdxlP-dep_Trfase_major"/>
</dbReference>
<dbReference type="Proteomes" id="UP000595942">
    <property type="component" value="Chromosome"/>
</dbReference>
<reference evidence="8 11" key="2">
    <citation type="submission" date="2021-01" db="EMBL/GenBank/DDBJ databases">
        <title>FDA dAtabase for Regulatory Grade micrObial Sequences (FDA-ARGOS): Supporting development and validation of Infectious Disease Dx tests.</title>
        <authorList>
            <person name="Sproer C."/>
            <person name="Gronow S."/>
            <person name="Severitt S."/>
            <person name="Schroder I."/>
            <person name="Tallon L."/>
            <person name="Sadzewicz L."/>
            <person name="Zhao X."/>
            <person name="Boylan J."/>
            <person name="Ott S."/>
            <person name="Bowen H."/>
            <person name="Vavikolanu K."/>
            <person name="Mehta A."/>
            <person name="Aluvathingal J."/>
            <person name="Nadendla S."/>
            <person name="Lowell S."/>
            <person name="Myers T."/>
            <person name="Yan Y."/>
            <person name="Sichtig H."/>
        </authorList>
    </citation>
    <scope>NUCLEOTIDE SEQUENCE [LARGE SCALE GENOMIC DNA]</scope>
    <source>
        <strain evidence="8 11">FDAARGOS_1148</strain>
    </source>
</reference>
<feature type="domain" description="Orn/Lys/Arg decarboxylases family 1 pyridoxal-P attachment site" evidence="6">
    <location>
        <begin position="4"/>
        <end position="272"/>
    </location>
</feature>
<organism evidence="9 10">
    <name type="scientific">Staphylococcus condimenti</name>
    <dbReference type="NCBI Taxonomy" id="70255"/>
    <lineage>
        <taxon>Bacteria</taxon>
        <taxon>Bacillati</taxon>
        <taxon>Bacillota</taxon>
        <taxon>Bacilli</taxon>
        <taxon>Bacillales</taxon>
        <taxon>Staphylococcaceae</taxon>
        <taxon>Staphylococcus</taxon>
    </lineage>
</organism>
<dbReference type="Gene3D" id="3.90.105.10">
    <property type="entry name" value="Molybdopterin biosynthesis moea protein, domain 2"/>
    <property type="match status" value="1"/>
</dbReference>
<evidence type="ECO:0000313" key="9">
    <source>
        <dbReference type="EMBL" id="RZI03468.1"/>
    </source>
</evidence>
<dbReference type="GO" id="GO:0016831">
    <property type="term" value="F:carboxy-lyase activity"/>
    <property type="evidence" value="ECO:0007669"/>
    <property type="project" value="UniProtKB-KW"/>
</dbReference>
<keyword evidence="11" id="KW-1185">Reference proteome</keyword>
<dbReference type="SUPFAM" id="SSF53383">
    <property type="entry name" value="PLP-dependent transferases"/>
    <property type="match status" value="1"/>
</dbReference>
<dbReference type="AlphaFoldDB" id="A0A143PD97"/>
<evidence type="ECO:0000256" key="1">
    <source>
        <dbReference type="ARBA" id="ARBA00001933"/>
    </source>
</evidence>
<evidence type="ECO:0000256" key="4">
    <source>
        <dbReference type="ARBA" id="ARBA00022898"/>
    </source>
</evidence>
<proteinExistence type="inferred from homology"/>
<dbReference type="EMBL" id="RQTE01000063">
    <property type="protein sequence ID" value="RZI03468.1"/>
    <property type="molecule type" value="Genomic_DNA"/>
</dbReference>
<evidence type="ECO:0000256" key="3">
    <source>
        <dbReference type="ARBA" id="ARBA00022793"/>
    </source>
</evidence>
<dbReference type="PANTHER" id="PTHR43277">
    <property type="entry name" value="ARGININE DECARBOXYLASE"/>
    <property type="match status" value="1"/>
</dbReference>
<evidence type="ECO:0000313" key="10">
    <source>
        <dbReference type="Proteomes" id="UP000293854"/>
    </source>
</evidence>
<dbReference type="Pfam" id="PF03711">
    <property type="entry name" value="OKR_DC_1_C"/>
    <property type="match status" value="1"/>
</dbReference>
<comment type="cofactor">
    <cofactor evidence="1">
        <name>pyridoxal 5'-phosphate</name>
        <dbReference type="ChEBI" id="CHEBI:597326"/>
    </cofactor>
</comment>
<dbReference type="Proteomes" id="UP000293854">
    <property type="component" value="Unassembled WGS sequence"/>
</dbReference>
<gene>
    <name evidence="9" type="ORF">EIG99_03440</name>
    <name evidence="8" type="ORF">I6J05_11415</name>
</gene>
<keyword evidence="9" id="KW-0032">Aminotransferase</keyword>
<dbReference type="Gene3D" id="3.40.640.10">
    <property type="entry name" value="Type I PLP-dependent aspartate aminotransferase-like (Major domain)"/>
    <property type="match status" value="1"/>
</dbReference>
<dbReference type="InterPro" id="IPR052357">
    <property type="entry name" value="Orn_Lys_Arg_decarboxylase-I"/>
</dbReference>
<comment type="similarity">
    <text evidence="2">Belongs to the Orn/Lys/Arg decarboxylase class-I family.</text>
</comment>
<dbReference type="SUPFAM" id="SSF55904">
    <property type="entry name" value="Ornithine decarboxylase C-terminal domain"/>
    <property type="match status" value="1"/>
</dbReference>
<evidence type="ECO:0000313" key="11">
    <source>
        <dbReference type="Proteomes" id="UP000595942"/>
    </source>
</evidence>
<evidence type="ECO:0000259" key="6">
    <source>
        <dbReference type="Pfam" id="PF01276"/>
    </source>
</evidence>
<keyword evidence="9" id="KW-0808">Transferase</keyword>
<keyword evidence="5" id="KW-0456">Lyase</keyword>
<dbReference type="GO" id="GO:0008483">
    <property type="term" value="F:transaminase activity"/>
    <property type="evidence" value="ECO:0007669"/>
    <property type="project" value="UniProtKB-KW"/>
</dbReference>
<evidence type="ECO:0000313" key="8">
    <source>
        <dbReference type="EMBL" id="QQS82489.1"/>
    </source>
</evidence>
<dbReference type="InterPro" id="IPR000310">
    <property type="entry name" value="Orn/Lys/Arg_deCO2ase_major_dom"/>
</dbReference>
<dbReference type="InterPro" id="IPR008286">
    <property type="entry name" value="Prn/Lys/Arg_de-COase_C"/>
</dbReference>
<dbReference type="OrthoDB" id="9815233at2"/>
<dbReference type="InterPro" id="IPR036633">
    <property type="entry name" value="Prn/Lys/Arg_de-COase_C_sf"/>
</dbReference>